<dbReference type="Proteomes" id="UP000325081">
    <property type="component" value="Unassembled WGS sequence"/>
</dbReference>
<dbReference type="GO" id="GO:0008168">
    <property type="term" value="F:methyltransferase activity"/>
    <property type="evidence" value="ECO:0007669"/>
    <property type="project" value="UniProtKB-KW"/>
</dbReference>
<organism evidence="2 3">
    <name type="scientific">Striga asiatica</name>
    <name type="common">Asiatic witchweed</name>
    <name type="synonym">Buchnera asiatica</name>
    <dbReference type="NCBI Taxonomy" id="4170"/>
    <lineage>
        <taxon>Eukaryota</taxon>
        <taxon>Viridiplantae</taxon>
        <taxon>Streptophyta</taxon>
        <taxon>Embryophyta</taxon>
        <taxon>Tracheophyta</taxon>
        <taxon>Spermatophyta</taxon>
        <taxon>Magnoliopsida</taxon>
        <taxon>eudicotyledons</taxon>
        <taxon>Gunneridae</taxon>
        <taxon>Pentapetalae</taxon>
        <taxon>asterids</taxon>
        <taxon>lamiids</taxon>
        <taxon>Lamiales</taxon>
        <taxon>Orobanchaceae</taxon>
        <taxon>Buchnereae</taxon>
        <taxon>Striga</taxon>
    </lineage>
</organism>
<dbReference type="AlphaFoldDB" id="A0A5A7PA48"/>
<keyword evidence="3" id="KW-1185">Reference proteome</keyword>
<feature type="region of interest" description="Disordered" evidence="1">
    <location>
        <begin position="272"/>
        <end position="300"/>
    </location>
</feature>
<comment type="caution">
    <text evidence="2">The sequence shown here is derived from an EMBL/GenBank/DDBJ whole genome shotgun (WGS) entry which is preliminary data.</text>
</comment>
<keyword evidence="2" id="KW-0489">Methyltransferase</keyword>
<evidence type="ECO:0000313" key="2">
    <source>
        <dbReference type="EMBL" id="GER29735.1"/>
    </source>
</evidence>
<accession>A0A5A7PA48</accession>
<reference evidence="3" key="1">
    <citation type="journal article" date="2019" name="Curr. Biol.">
        <title>Genome Sequence of Striga asiatica Provides Insight into the Evolution of Plant Parasitism.</title>
        <authorList>
            <person name="Yoshida S."/>
            <person name="Kim S."/>
            <person name="Wafula E.K."/>
            <person name="Tanskanen J."/>
            <person name="Kim Y.M."/>
            <person name="Honaas L."/>
            <person name="Yang Z."/>
            <person name="Spallek T."/>
            <person name="Conn C.E."/>
            <person name="Ichihashi Y."/>
            <person name="Cheong K."/>
            <person name="Cui S."/>
            <person name="Der J.P."/>
            <person name="Gundlach H."/>
            <person name="Jiao Y."/>
            <person name="Hori C."/>
            <person name="Ishida J.K."/>
            <person name="Kasahara H."/>
            <person name="Kiba T."/>
            <person name="Kim M.S."/>
            <person name="Koo N."/>
            <person name="Laohavisit A."/>
            <person name="Lee Y.H."/>
            <person name="Lumba S."/>
            <person name="McCourt P."/>
            <person name="Mortimer J.C."/>
            <person name="Mutuku J.M."/>
            <person name="Nomura T."/>
            <person name="Sasaki-Sekimoto Y."/>
            <person name="Seto Y."/>
            <person name="Wang Y."/>
            <person name="Wakatake T."/>
            <person name="Sakakibara H."/>
            <person name="Demura T."/>
            <person name="Yamaguchi S."/>
            <person name="Yoneyama K."/>
            <person name="Manabe R.I."/>
            <person name="Nelson D.C."/>
            <person name="Schulman A.H."/>
            <person name="Timko M.P."/>
            <person name="dePamphilis C.W."/>
            <person name="Choi D."/>
            <person name="Shirasu K."/>
        </authorList>
    </citation>
    <scope>NUCLEOTIDE SEQUENCE [LARGE SCALE GENOMIC DNA]</scope>
    <source>
        <strain evidence="3">cv. UVA1</strain>
    </source>
</reference>
<evidence type="ECO:0000313" key="3">
    <source>
        <dbReference type="Proteomes" id="UP000325081"/>
    </source>
</evidence>
<protein>
    <submittedName>
        <fullName evidence="2">Dual-specificity RNA methyltransferase RlmN</fullName>
    </submittedName>
</protein>
<dbReference type="EMBL" id="BKCP01004224">
    <property type="protein sequence ID" value="GER29735.1"/>
    <property type="molecule type" value="Genomic_DNA"/>
</dbReference>
<proteinExistence type="predicted"/>
<evidence type="ECO:0000256" key="1">
    <source>
        <dbReference type="SAM" id="MobiDB-lite"/>
    </source>
</evidence>
<sequence length="300" mass="32759">MKSGFRIARARNPIICCCRRSVLCSRSSIWCRYARVICCCCRSLTSSVSKTCLSRLRVSASASDPNRPSSTHGTVGWRWDGGGGGDAGEAGAGAGGKLLLAFEEGLVCEFPFVRVDFSEALQNAFLVRASVGIFDHCVSSRRTFEKEGERLCVKGLTVQIQRVRGILSDENWKRGLLNFLSGWKIEVQEKQRSVEFLQFFAVGECEQSGKVGIQTVLYRGKLLLLFPLGYGFEDYDLNTPMQIISVSSPPGLNLLCSSQSLRLPASTCYAPPSRSASLSAEAKYPRAPSHSAADECLGDE</sequence>
<name>A0A5A7PA48_STRAF</name>
<gene>
    <name evidence="2" type="ORF">STAS_05617</name>
</gene>
<dbReference type="GO" id="GO:0032259">
    <property type="term" value="P:methylation"/>
    <property type="evidence" value="ECO:0007669"/>
    <property type="project" value="UniProtKB-KW"/>
</dbReference>
<keyword evidence="2" id="KW-0808">Transferase</keyword>